<accession>A0A4Y8MGE5</accession>
<protein>
    <recommendedName>
        <fullName evidence="3">ATP-binding protein</fullName>
    </recommendedName>
</protein>
<name>A0A4Y8MGE5_9BURK</name>
<dbReference type="RefSeq" id="WP_134466645.1">
    <property type="nucleotide sequence ID" value="NZ_SNVI01000008.1"/>
</dbReference>
<dbReference type="Proteomes" id="UP000297385">
    <property type="component" value="Unassembled WGS sequence"/>
</dbReference>
<evidence type="ECO:0000313" key="1">
    <source>
        <dbReference type="EMBL" id="TFE36546.1"/>
    </source>
</evidence>
<dbReference type="EMBL" id="SNVI01000008">
    <property type="protein sequence ID" value="TFE36546.1"/>
    <property type="molecule type" value="Genomic_DNA"/>
</dbReference>
<proteinExistence type="predicted"/>
<dbReference type="InterPro" id="IPR027417">
    <property type="entry name" value="P-loop_NTPase"/>
</dbReference>
<dbReference type="SUPFAM" id="SSF52540">
    <property type="entry name" value="P-loop containing nucleoside triphosphate hydrolases"/>
    <property type="match status" value="1"/>
</dbReference>
<sequence>MADGSKNQANIIAVMGASGSGKSAWIKQQLRAGKPRGLLVWDPQDEFDEFGRPVSNMRELVQAVKDAPADGYRLVYKPGMAFSTYSGKFDVFCQLAYMAKGGCVVVDELGDVTEPSRAPDGWSILSRKGRHQGITLFGAAQRPANIDKDFIGNASLVHCSRLSYENDIKVMANSLGVPQQEIRDMRADETTADFDWIERAQKTGAVRRGKLTF</sequence>
<organism evidence="1 2">
    <name type="scientific">Paraburkholderia dipogonis</name>
    <dbReference type="NCBI Taxonomy" id="1211383"/>
    <lineage>
        <taxon>Bacteria</taxon>
        <taxon>Pseudomonadati</taxon>
        <taxon>Pseudomonadota</taxon>
        <taxon>Betaproteobacteria</taxon>
        <taxon>Burkholderiales</taxon>
        <taxon>Burkholderiaceae</taxon>
        <taxon>Paraburkholderia</taxon>
    </lineage>
</organism>
<dbReference type="AlphaFoldDB" id="A0A4Y8MGE5"/>
<evidence type="ECO:0008006" key="3">
    <source>
        <dbReference type="Google" id="ProtNLM"/>
    </source>
</evidence>
<reference evidence="1 2" key="1">
    <citation type="submission" date="2019-03" db="EMBL/GenBank/DDBJ databases">
        <title>Complete Genome Sequence of Paraburkholderia dipogonis ICMP 19430T, a Nitrogen-fixing Symbiont of the South African Invasive Legume Dipogon lignosus in New Zealand.</title>
        <authorList>
            <person name="De Meyer S.E."/>
        </authorList>
    </citation>
    <scope>NUCLEOTIDE SEQUENCE [LARGE SCALE GENOMIC DNA]</scope>
    <source>
        <strain evidence="1 2">ICMP 19430</strain>
    </source>
</reference>
<evidence type="ECO:0000313" key="2">
    <source>
        <dbReference type="Proteomes" id="UP000297385"/>
    </source>
</evidence>
<gene>
    <name evidence="1" type="ORF">E2553_43245</name>
</gene>
<dbReference type="Gene3D" id="3.40.50.300">
    <property type="entry name" value="P-loop containing nucleotide triphosphate hydrolases"/>
    <property type="match status" value="1"/>
</dbReference>
<comment type="caution">
    <text evidence="1">The sequence shown here is derived from an EMBL/GenBank/DDBJ whole genome shotgun (WGS) entry which is preliminary data.</text>
</comment>